<evidence type="ECO:0000256" key="2">
    <source>
        <dbReference type="ARBA" id="ARBA00006739"/>
    </source>
</evidence>
<dbReference type="SUPFAM" id="SSF53448">
    <property type="entry name" value="Nucleotide-diphospho-sugar transferases"/>
    <property type="match status" value="1"/>
</dbReference>
<dbReference type="PANTHER" id="PTHR43179:SF12">
    <property type="entry name" value="GALACTOFURANOSYLTRANSFERASE GLFT2"/>
    <property type="match status" value="1"/>
</dbReference>
<keyword evidence="9" id="KW-1185">Reference proteome</keyword>
<comment type="pathway">
    <text evidence="1">Cell wall biogenesis; cell wall polysaccharide biosynthesis.</text>
</comment>
<sequence length="420" mass="45950">MPPRGVRVSVIIPTYNRAELLRASLTALAAQHPPDEGGFEVIIADDGSADETRSVVQDFRSRLTLHYQFQEDRGFRAAAARNAGARLASGQVLVFLDSGIRPGPRFVRAHLAAHAAHAAAPTGQTLAVVGYTYGYRPDADQLPGFGAGEPSPTPEETVRRYGHLPGFQDVRHLAFERFDFDLGATLVPWQWFWSLNCSMQAANFWAVGGFDEDFRSWGGEDTDLGYRLHRSGTAFTVSKDAWALDTPHERSVGDDLTSGADNVLMMARKHPEPVTELLWAWFAKPSGHFEISHDWNLEDEYLLVLRAAEEARGRDAAPELAALRSLPAGTRVAVFGCGSSVPEGLPRAELFDFDETVAGSRHPGGVVRHGLGIRTPLADQSVDHVLITSRLSGVWDRWGAWILGEAHRIGRQVHAPPANG</sequence>
<dbReference type="GeneID" id="32466623"/>
<dbReference type="Pfam" id="PF00535">
    <property type="entry name" value="Glycos_transf_2"/>
    <property type="match status" value="1"/>
</dbReference>
<accession>A0A060ZYP5</accession>
<gene>
    <name evidence="8" type="ORF">J2Z30_007234</name>
    <name evidence="7" type="ORF">SIRAN7889</name>
</gene>
<evidence type="ECO:0000313" key="8">
    <source>
        <dbReference type="EMBL" id="MBP2066186.1"/>
    </source>
</evidence>
<evidence type="ECO:0000256" key="3">
    <source>
        <dbReference type="ARBA" id="ARBA00022676"/>
    </source>
</evidence>
<dbReference type="Pfam" id="PF02709">
    <property type="entry name" value="Glyco_transf_7C"/>
    <property type="match status" value="1"/>
</dbReference>
<dbReference type="HOGENOM" id="CLU_025996_24_2_11"/>
<dbReference type="InterPro" id="IPR001173">
    <property type="entry name" value="Glyco_trans_2-like"/>
</dbReference>
<name>A0A060ZYP5_9ACTN</name>
<feature type="domain" description="Glycosyltransferase 2-like" evidence="5">
    <location>
        <begin position="9"/>
        <end position="138"/>
    </location>
</feature>
<evidence type="ECO:0000313" key="7">
    <source>
        <dbReference type="EMBL" id="CDR13084.1"/>
    </source>
</evidence>
<reference evidence="7" key="1">
    <citation type="submission" date="2014-05" db="EMBL/GenBank/DDBJ databases">
        <authorList>
            <person name="Horn Fabian"/>
        </authorList>
    </citation>
    <scope>NUCLEOTIDE SEQUENCE</scope>
</reference>
<evidence type="ECO:0000259" key="6">
    <source>
        <dbReference type="Pfam" id="PF02709"/>
    </source>
</evidence>
<evidence type="ECO:0000256" key="4">
    <source>
        <dbReference type="ARBA" id="ARBA00022679"/>
    </source>
</evidence>
<dbReference type="PANTHER" id="PTHR43179">
    <property type="entry name" value="RHAMNOSYLTRANSFERASE WBBL"/>
    <property type="match status" value="1"/>
</dbReference>
<dbReference type="EMBL" id="LK022848">
    <property type="protein sequence ID" value="CDR13084.1"/>
    <property type="molecule type" value="Genomic_DNA"/>
</dbReference>
<protein>
    <submittedName>
        <fullName evidence="8">Glycosyltransferase involved in cell wall biosynthesis</fullName>
    </submittedName>
</protein>
<evidence type="ECO:0000313" key="9">
    <source>
        <dbReference type="Proteomes" id="UP000756710"/>
    </source>
</evidence>
<dbReference type="GO" id="GO:0016757">
    <property type="term" value="F:glycosyltransferase activity"/>
    <property type="evidence" value="ECO:0007669"/>
    <property type="project" value="UniProtKB-KW"/>
</dbReference>
<proteinExistence type="inferred from homology"/>
<dbReference type="RefSeq" id="WP_044578021.1">
    <property type="nucleotide sequence ID" value="NZ_BAABDR010000086.1"/>
</dbReference>
<evidence type="ECO:0000256" key="1">
    <source>
        <dbReference type="ARBA" id="ARBA00004776"/>
    </source>
</evidence>
<dbReference type="InterPro" id="IPR029044">
    <property type="entry name" value="Nucleotide-diphossugar_trans"/>
</dbReference>
<keyword evidence="4" id="KW-0808">Transferase</keyword>
<dbReference type="EMBL" id="JAGGLR010000023">
    <property type="protein sequence ID" value="MBP2066186.1"/>
    <property type="molecule type" value="Genomic_DNA"/>
</dbReference>
<feature type="domain" description="Galactosyltransferase C-terminal" evidence="6">
    <location>
        <begin position="189"/>
        <end position="236"/>
    </location>
</feature>
<dbReference type="AlphaFoldDB" id="A0A060ZYP5"/>
<dbReference type="Gene3D" id="3.90.550.10">
    <property type="entry name" value="Spore Coat Polysaccharide Biosynthesis Protein SpsA, Chain A"/>
    <property type="match status" value="1"/>
</dbReference>
<comment type="similarity">
    <text evidence="2">Belongs to the glycosyltransferase 2 family.</text>
</comment>
<evidence type="ECO:0000259" key="5">
    <source>
        <dbReference type="Pfam" id="PF00535"/>
    </source>
</evidence>
<dbReference type="InterPro" id="IPR027791">
    <property type="entry name" value="Galactosyl_T_C"/>
</dbReference>
<keyword evidence="3" id="KW-0328">Glycosyltransferase</keyword>
<organism evidence="7">
    <name type="scientific">Streptomyces iranensis</name>
    <dbReference type="NCBI Taxonomy" id="576784"/>
    <lineage>
        <taxon>Bacteria</taxon>
        <taxon>Bacillati</taxon>
        <taxon>Actinomycetota</taxon>
        <taxon>Actinomycetes</taxon>
        <taxon>Kitasatosporales</taxon>
        <taxon>Streptomycetaceae</taxon>
        <taxon>Streptomyces</taxon>
        <taxon>Streptomyces violaceusniger group</taxon>
    </lineage>
</organism>
<reference evidence="8 9" key="2">
    <citation type="submission" date="2021-03" db="EMBL/GenBank/DDBJ databases">
        <title>Genomic Encyclopedia of Type Strains, Phase IV (KMG-IV): sequencing the most valuable type-strain genomes for metagenomic binning, comparative biology and taxonomic classification.</title>
        <authorList>
            <person name="Goeker M."/>
        </authorList>
    </citation>
    <scope>NUCLEOTIDE SEQUENCE [LARGE SCALE GENOMIC DNA]</scope>
    <source>
        <strain evidence="8 9">DSM 41954</strain>
    </source>
</reference>
<dbReference type="Proteomes" id="UP000756710">
    <property type="component" value="Unassembled WGS sequence"/>
</dbReference>